<reference evidence="2 3" key="1">
    <citation type="journal article" date="2019" name="Int. J. Syst. Evol. Microbiol.">
        <title>The Global Catalogue of Microorganisms (GCM) 10K type strain sequencing project: providing services to taxonomists for standard genome sequencing and annotation.</title>
        <authorList>
            <consortium name="The Broad Institute Genomics Platform"/>
            <consortium name="The Broad Institute Genome Sequencing Center for Infectious Disease"/>
            <person name="Wu L."/>
            <person name="Ma J."/>
        </authorList>
    </citation>
    <scope>NUCLEOTIDE SEQUENCE [LARGE SCALE GENOMIC DNA]</scope>
    <source>
        <strain evidence="2 3">CGMCC 1.12124</strain>
    </source>
</reference>
<keyword evidence="3" id="KW-1185">Reference proteome</keyword>
<evidence type="ECO:0000256" key="1">
    <source>
        <dbReference type="SAM" id="MobiDB-lite"/>
    </source>
</evidence>
<proteinExistence type="predicted"/>
<dbReference type="AlphaFoldDB" id="A0ABD5R1T8"/>
<dbReference type="InterPro" id="IPR025336">
    <property type="entry name" value="SCO4226-like"/>
</dbReference>
<dbReference type="Proteomes" id="UP001596118">
    <property type="component" value="Unassembled WGS sequence"/>
</dbReference>
<evidence type="ECO:0000313" key="2">
    <source>
        <dbReference type="EMBL" id="MFC5278858.1"/>
    </source>
</evidence>
<feature type="region of interest" description="Disordered" evidence="1">
    <location>
        <begin position="78"/>
        <end position="99"/>
    </location>
</feature>
<dbReference type="Pfam" id="PF14026">
    <property type="entry name" value="SCO4226-like"/>
    <property type="match status" value="1"/>
</dbReference>
<protein>
    <submittedName>
        <fullName evidence="2">DUF4242 domain-containing protein</fullName>
    </submittedName>
</protein>
<dbReference type="EMBL" id="JBHSKY010000007">
    <property type="protein sequence ID" value="MFC5278858.1"/>
    <property type="molecule type" value="Genomic_DNA"/>
</dbReference>
<feature type="compositionally biased region" description="Basic and acidic residues" evidence="1">
    <location>
        <begin position="88"/>
        <end position="99"/>
    </location>
</feature>
<sequence length="99" mass="10873">MSDEPLEDFLILRELGEPITEDELAAAGDESGDALEQLREEGVGIEWVDSEVMTDEDGEVTGTFCHYRAEDEAAVREHAERAGLPATRIDRRGAPLDGE</sequence>
<comment type="caution">
    <text evidence="2">The sequence shown here is derived from an EMBL/GenBank/DDBJ whole genome shotgun (WGS) entry which is preliminary data.</text>
</comment>
<gene>
    <name evidence="2" type="ORF">ACFPM1_08840</name>
</gene>
<dbReference type="RefSeq" id="WP_256411270.1">
    <property type="nucleotide sequence ID" value="NZ_JANHDM010000003.1"/>
</dbReference>
<evidence type="ECO:0000313" key="3">
    <source>
        <dbReference type="Proteomes" id="UP001596118"/>
    </source>
</evidence>
<accession>A0ABD5R1T8</accession>
<organism evidence="2 3">
    <name type="scientific">Halorubrum rubrum</name>
    <dbReference type="NCBI Taxonomy" id="1126240"/>
    <lineage>
        <taxon>Archaea</taxon>
        <taxon>Methanobacteriati</taxon>
        <taxon>Methanobacteriota</taxon>
        <taxon>Stenosarchaea group</taxon>
        <taxon>Halobacteria</taxon>
        <taxon>Halobacteriales</taxon>
        <taxon>Haloferacaceae</taxon>
        <taxon>Halorubrum</taxon>
    </lineage>
</organism>
<name>A0ABD5R1T8_9EURY</name>